<keyword evidence="1" id="KW-0812">Transmembrane</keyword>
<dbReference type="GO" id="GO:0000271">
    <property type="term" value="P:polysaccharide biosynthetic process"/>
    <property type="evidence" value="ECO:0007669"/>
    <property type="project" value="TreeGrafter"/>
</dbReference>
<dbReference type="GO" id="GO:0016747">
    <property type="term" value="F:acyltransferase activity, transferring groups other than amino-acyl groups"/>
    <property type="evidence" value="ECO:0007669"/>
    <property type="project" value="InterPro"/>
</dbReference>
<feature type="transmembrane region" description="Helical" evidence="1">
    <location>
        <begin position="102"/>
        <end position="122"/>
    </location>
</feature>
<feature type="transmembrane region" description="Helical" evidence="1">
    <location>
        <begin position="306"/>
        <end position="328"/>
    </location>
</feature>
<dbReference type="InterPro" id="IPR002656">
    <property type="entry name" value="Acyl_transf_3_dom"/>
</dbReference>
<gene>
    <name evidence="3" type="primary">exoZ1</name>
    <name evidence="3" type="ORF">GCM10010994_52690</name>
</gene>
<feature type="transmembrane region" description="Helical" evidence="1">
    <location>
        <begin position="334"/>
        <end position="356"/>
    </location>
</feature>
<feature type="transmembrane region" description="Helical" evidence="1">
    <location>
        <begin position="183"/>
        <end position="203"/>
    </location>
</feature>
<feature type="transmembrane region" description="Helical" evidence="1">
    <location>
        <begin position="62"/>
        <end position="82"/>
    </location>
</feature>
<protein>
    <submittedName>
        <fullName evidence="3">Exopolysaccharide production protein ExoZ</fullName>
    </submittedName>
</protein>
<dbReference type="PANTHER" id="PTHR23028">
    <property type="entry name" value="ACETYLTRANSFERASE"/>
    <property type="match status" value="1"/>
</dbReference>
<comment type="caution">
    <text evidence="3">The sequence shown here is derived from an EMBL/GenBank/DDBJ whole genome shotgun (WGS) entry which is preliminary data.</text>
</comment>
<dbReference type="EMBL" id="BMGG01000010">
    <property type="protein sequence ID" value="GGC88188.1"/>
    <property type="molecule type" value="Genomic_DNA"/>
</dbReference>
<feature type="transmembrane region" description="Helical" evidence="1">
    <location>
        <begin position="209"/>
        <end position="231"/>
    </location>
</feature>
<dbReference type="GO" id="GO:0016020">
    <property type="term" value="C:membrane"/>
    <property type="evidence" value="ECO:0007669"/>
    <property type="project" value="TreeGrafter"/>
</dbReference>
<reference evidence="3" key="1">
    <citation type="journal article" date="2014" name="Int. J. Syst. Evol. Microbiol.">
        <title>Complete genome sequence of Corynebacterium casei LMG S-19264T (=DSM 44701T), isolated from a smear-ripened cheese.</title>
        <authorList>
            <consortium name="US DOE Joint Genome Institute (JGI-PGF)"/>
            <person name="Walter F."/>
            <person name="Albersmeier A."/>
            <person name="Kalinowski J."/>
            <person name="Ruckert C."/>
        </authorList>
    </citation>
    <scope>NUCLEOTIDE SEQUENCE</scope>
    <source>
        <strain evidence="3">CGMCC 1.12919</strain>
    </source>
</reference>
<keyword evidence="1" id="KW-0472">Membrane</keyword>
<evidence type="ECO:0000256" key="1">
    <source>
        <dbReference type="SAM" id="Phobius"/>
    </source>
</evidence>
<evidence type="ECO:0000259" key="2">
    <source>
        <dbReference type="Pfam" id="PF01757"/>
    </source>
</evidence>
<dbReference type="Proteomes" id="UP000637002">
    <property type="component" value="Unassembled WGS sequence"/>
</dbReference>
<feature type="domain" description="Acyltransferase 3" evidence="2">
    <location>
        <begin position="25"/>
        <end position="350"/>
    </location>
</feature>
<accession>A0A916UWA1</accession>
<keyword evidence="1" id="KW-1133">Transmembrane helix</keyword>
<dbReference type="InterPro" id="IPR050879">
    <property type="entry name" value="Acyltransferase_3"/>
</dbReference>
<dbReference type="PANTHER" id="PTHR23028:SF131">
    <property type="entry name" value="BLR2367 PROTEIN"/>
    <property type="match status" value="1"/>
</dbReference>
<organism evidence="3 4">
    <name type="scientific">Chelatococcus reniformis</name>
    <dbReference type="NCBI Taxonomy" id="1494448"/>
    <lineage>
        <taxon>Bacteria</taxon>
        <taxon>Pseudomonadati</taxon>
        <taxon>Pseudomonadota</taxon>
        <taxon>Alphaproteobacteria</taxon>
        <taxon>Hyphomicrobiales</taxon>
        <taxon>Chelatococcaceae</taxon>
        <taxon>Chelatococcus</taxon>
    </lineage>
</organism>
<name>A0A916UWA1_9HYPH</name>
<sequence>MTRKSIPPSSKAVASAPGGQPTLLGLQVLRALAALAVAIHHVQHEAAQLVAQDGRSFSASHVLPWLAGVDVFFVISGFIMVLSSARLFARPGASRVFLSRRLIRIVPIYWAATGLFLVVMLLTPQALNSPRPEVWQVVASLLFIPYARPDGLVQPVYSLGWTLNYEMLFYVLFGAAIGLPRHLAVAAVTALLALAVALGLALGPLPEPLAYWTQPIVLEFVLGMGLGLLYARGVRLPLAVRAGLAVAALLALHADLPQTGAFGAFGNVIGYGVPGALLVVAAAFGHAPGKPPRFETALATLGDASYALYLVHPFAIRFASQALVAAHLAPNVPAAAFIAVGLVVAVAAALAVHRWFEQPVLRLLRRRVGV</sequence>
<dbReference type="Pfam" id="PF01757">
    <property type="entry name" value="Acyl_transf_3"/>
    <property type="match status" value="1"/>
</dbReference>
<feature type="transmembrane region" description="Helical" evidence="1">
    <location>
        <begin position="262"/>
        <end position="285"/>
    </location>
</feature>
<dbReference type="RefSeq" id="WP_188612139.1">
    <property type="nucleotide sequence ID" value="NZ_BMGG01000010.1"/>
</dbReference>
<feature type="transmembrane region" description="Helical" evidence="1">
    <location>
        <begin position="238"/>
        <end position="256"/>
    </location>
</feature>
<reference evidence="3" key="2">
    <citation type="submission" date="2020-09" db="EMBL/GenBank/DDBJ databases">
        <authorList>
            <person name="Sun Q."/>
            <person name="Zhou Y."/>
        </authorList>
    </citation>
    <scope>NUCLEOTIDE SEQUENCE</scope>
    <source>
        <strain evidence="3">CGMCC 1.12919</strain>
    </source>
</reference>
<keyword evidence="4" id="KW-1185">Reference proteome</keyword>
<dbReference type="AlphaFoldDB" id="A0A916UWA1"/>
<evidence type="ECO:0000313" key="3">
    <source>
        <dbReference type="EMBL" id="GGC88188.1"/>
    </source>
</evidence>
<evidence type="ECO:0000313" key="4">
    <source>
        <dbReference type="Proteomes" id="UP000637002"/>
    </source>
</evidence>
<proteinExistence type="predicted"/>
<feature type="transmembrane region" description="Helical" evidence="1">
    <location>
        <begin position="156"/>
        <end position="176"/>
    </location>
</feature>